<accession>A0ABS4IUG2</accession>
<sequence length="374" mass="42490">MNPIHEHILLKTKTSIPVPRENLINRKRLINAITKGLHGRLTAVCAPAGYGKTTLIGQWARVTNHLAVWVSLDVTDNDPVRFWRYISHALAGPFPADTTKRITSLIQALPTVSIHTFLDALINELCTLSHPLVLILDDYQAINNQRIHDSLSYFIDYLPNSVHMIVASRTDLPLPTSKWIAREEQVNINALHLQFTMEEIESFYHETVGPLLSAQHLKKLLDRTEGWITGLQLAALSLRSHTNRDHFIEGFKGNNRSVSEYLFDEVFNKLSANIQHFLLHTSVLERMDALIFNTVTQQSNSNQILEQLRALNLFMSPLDDQGVWFHYHHLFAEFLSNVIKRSDPAGWLETNRIASQSFAARGMIDEAIDHAPSS</sequence>
<keyword evidence="3" id="KW-1185">Reference proteome</keyword>
<evidence type="ECO:0000313" key="2">
    <source>
        <dbReference type="EMBL" id="MBP1991223.1"/>
    </source>
</evidence>
<protein>
    <submittedName>
        <fullName evidence="2">ATP/maltotriose-dependent transcriptional regulator MalT</fullName>
    </submittedName>
</protein>
<dbReference type="InterPro" id="IPR027417">
    <property type="entry name" value="P-loop_NTPase"/>
</dbReference>
<proteinExistence type="predicted"/>
<dbReference type="Proteomes" id="UP001519287">
    <property type="component" value="Unassembled WGS sequence"/>
</dbReference>
<dbReference type="Pfam" id="PF25873">
    <property type="entry name" value="WHD_MalT"/>
    <property type="match status" value="1"/>
</dbReference>
<reference evidence="2 3" key="1">
    <citation type="submission" date="2021-03" db="EMBL/GenBank/DDBJ databases">
        <title>Genomic Encyclopedia of Type Strains, Phase IV (KMG-IV): sequencing the most valuable type-strain genomes for metagenomic binning, comparative biology and taxonomic classification.</title>
        <authorList>
            <person name="Goeker M."/>
        </authorList>
    </citation>
    <scope>NUCLEOTIDE SEQUENCE [LARGE SCALE GENOMIC DNA]</scope>
    <source>
        <strain evidence="2 3">DSM 26048</strain>
    </source>
</reference>
<name>A0ABS4IUG2_9BACL</name>
<dbReference type="EMBL" id="JAGGLB010000008">
    <property type="protein sequence ID" value="MBP1991223.1"/>
    <property type="molecule type" value="Genomic_DNA"/>
</dbReference>
<feature type="domain" description="MalT-like winged helix" evidence="1">
    <location>
        <begin position="264"/>
        <end position="345"/>
    </location>
</feature>
<dbReference type="RefSeq" id="WP_209971989.1">
    <property type="nucleotide sequence ID" value="NZ_JAGGLB010000008.1"/>
</dbReference>
<gene>
    <name evidence="2" type="ORF">J2Z66_002830</name>
</gene>
<dbReference type="InterPro" id="IPR059106">
    <property type="entry name" value="WHD_MalT"/>
</dbReference>
<evidence type="ECO:0000259" key="1">
    <source>
        <dbReference type="Pfam" id="PF25873"/>
    </source>
</evidence>
<organism evidence="2 3">
    <name type="scientific">Paenibacillus eucommiae</name>
    <dbReference type="NCBI Taxonomy" id="1355755"/>
    <lineage>
        <taxon>Bacteria</taxon>
        <taxon>Bacillati</taxon>
        <taxon>Bacillota</taxon>
        <taxon>Bacilli</taxon>
        <taxon>Bacillales</taxon>
        <taxon>Paenibacillaceae</taxon>
        <taxon>Paenibacillus</taxon>
    </lineage>
</organism>
<comment type="caution">
    <text evidence="2">The sequence shown here is derived from an EMBL/GenBank/DDBJ whole genome shotgun (WGS) entry which is preliminary data.</text>
</comment>
<evidence type="ECO:0000313" key="3">
    <source>
        <dbReference type="Proteomes" id="UP001519287"/>
    </source>
</evidence>
<dbReference type="SUPFAM" id="SSF52540">
    <property type="entry name" value="P-loop containing nucleoside triphosphate hydrolases"/>
    <property type="match status" value="1"/>
</dbReference>
<dbReference type="Gene3D" id="3.40.50.300">
    <property type="entry name" value="P-loop containing nucleotide triphosphate hydrolases"/>
    <property type="match status" value="1"/>
</dbReference>